<dbReference type="Proteomes" id="UP000536909">
    <property type="component" value="Unassembled WGS sequence"/>
</dbReference>
<gene>
    <name evidence="3" type="ORF">HNQ10_002607</name>
</gene>
<feature type="chain" id="PRO_5045596312" description="PepSY domain-containing protein" evidence="2">
    <location>
        <begin position="18"/>
        <end position="175"/>
    </location>
</feature>
<feature type="region of interest" description="Disordered" evidence="1">
    <location>
        <begin position="153"/>
        <end position="175"/>
    </location>
</feature>
<comment type="caution">
    <text evidence="3">The sequence shown here is derived from an EMBL/GenBank/DDBJ whole genome shotgun (WGS) entry which is preliminary data.</text>
</comment>
<evidence type="ECO:0000313" key="3">
    <source>
        <dbReference type="EMBL" id="MBB5295768.1"/>
    </source>
</evidence>
<accession>A0ABR6MV06</accession>
<evidence type="ECO:0008006" key="5">
    <source>
        <dbReference type="Google" id="ProtNLM"/>
    </source>
</evidence>
<sequence>MRTALLILALLSPTALAAPPAKPPPPPRAELLGFEEAQTYLGRARLVAGALVPGLPVLQDTPAGPRLSVPLLFSGRPVARAFVTADGALVPRGEERTLPDAPGAVLSPQAQRRLLAQVAALTVSSFARVMGPQVHCYLLSDAQVVAELRFDRKSGQLLEDRGPPGERRPPPRPKP</sequence>
<proteinExistence type="predicted"/>
<name>A0ABR6MV06_9DEIO</name>
<feature type="signal peptide" evidence="2">
    <location>
        <begin position="1"/>
        <end position="17"/>
    </location>
</feature>
<evidence type="ECO:0000256" key="1">
    <source>
        <dbReference type="SAM" id="MobiDB-lite"/>
    </source>
</evidence>
<organism evidence="3 4">
    <name type="scientific">Deinococcus metallilatus</name>
    <dbReference type="NCBI Taxonomy" id="1211322"/>
    <lineage>
        <taxon>Bacteria</taxon>
        <taxon>Thermotogati</taxon>
        <taxon>Deinococcota</taxon>
        <taxon>Deinococci</taxon>
        <taxon>Deinococcales</taxon>
        <taxon>Deinococcaceae</taxon>
        <taxon>Deinococcus</taxon>
    </lineage>
</organism>
<keyword evidence="4" id="KW-1185">Reference proteome</keyword>
<evidence type="ECO:0000313" key="4">
    <source>
        <dbReference type="Proteomes" id="UP000536909"/>
    </source>
</evidence>
<reference evidence="3 4" key="1">
    <citation type="submission" date="2020-08" db="EMBL/GenBank/DDBJ databases">
        <title>Genomic Encyclopedia of Type Strains, Phase IV (KMG-IV): sequencing the most valuable type-strain genomes for metagenomic binning, comparative biology and taxonomic classification.</title>
        <authorList>
            <person name="Goeker M."/>
        </authorList>
    </citation>
    <scope>NUCLEOTIDE SEQUENCE [LARGE SCALE GENOMIC DNA]</scope>
    <source>
        <strain evidence="3 4">DSM 105434</strain>
    </source>
</reference>
<feature type="compositionally biased region" description="Basic and acidic residues" evidence="1">
    <location>
        <begin position="153"/>
        <end position="169"/>
    </location>
</feature>
<dbReference type="EMBL" id="JACHFV010000008">
    <property type="protein sequence ID" value="MBB5295768.1"/>
    <property type="molecule type" value="Genomic_DNA"/>
</dbReference>
<dbReference type="RefSeq" id="WP_146719857.1">
    <property type="nucleotide sequence ID" value="NZ_BSUI01000005.1"/>
</dbReference>
<keyword evidence="2" id="KW-0732">Signal</keyword>
<evidence type="ECO:0000256" key="2">
    <source>
        <dbReference type="SAM" id="SignalP"/>
    </source>
</evidence>
<protein>
    <recommendedName>
        <fullName evidence="5">PepSY domain-containing protein</fullName>
    </recommendedName>
</protein>